<dbReference type="Proteomes" id="UP001501138">
    <property type="component" value="Unassembled WGS sequence"/>
</dbReference>
<name>A0ABP4VTZ5_9MICO</name>
<evidence type="ECO:0000313" key="2">
    <source>
        <dbReference type="Proteomes" id="UP001501138"/>
    </source>
</evidence>
<dbReference type="InterPro" id="IPR025394">
    <property type="entry name" value="DUF4127"/>
</dbReference>
<keyword evidence="2" id="KW-1185">Reference proteome</keyword>
<sequence>MLRLTLLPLDDRPVSRRLPVQLAQVAGATVESPPPALLPRLRRAPDVTALSTWFAASRERADASVVSLDALGFGSLIASRTGTQRVDEVLASWAPVARPGPPVHAAIVVPRTPDSADATEEPPYWDPHGPALHRLSAELSDREPDLAGARARVAANVPADVVADWVGRRLRQHALALAALDLHRRDLLTTLVVGVDDAAERSLSAAAQHDLARWVQVLGTGDRALVHPGADETGAVLVARAVLAASDAAPPRVVLRCAVAGGLDRVAPYETGPVRHTAVRQLEAAGAVVVHAGPSDAGPSDAGSSDVDCHVVVHAPAVGPSRGDWAVTPPDVLDHEAAAATARIVARLVSAGHRVAVADVAHPNGADPALVAALAAVDAWPHLAGYAAWNTAGNTLGTVAAQVVVTTLAQRAGTFDAAAHRRMLAHRVAEDAGWMSRVRAQVRAELGSDPSRHDVVHPTPDQRSAWEARLTSVLAATRGLEDLHVAPGSLALPWDRTFEIDMDVEAAP</sequence>
<dbReference type="RefSeq" id="WP_344249740.1">
    <property type="nucleotide sequence ID" value="NZ_BAAAPM010000008.1"/>
</dbReference>
<comment type="caution">
    <text evidence="1">The sequence shown here is derived from an EMBL/GenBank/DDBJ whole genome shotgun (WGS) entry which is preliminary data.</text>
</comment>
<evidence type="ECO:0000313" key="1">
    <source>
        <dbReference type="EMBL" id="GAA1735339.1"/>
    </source>
</evidence>
<organism evidence="1 2">
    <name type="scientific">Isoptericola hypogeus</name>
    <dbReference type="NCBI Taxonomy" id="300179"/>
    <lineage>
        <taxon>Bacteria</taxon>
        <taxon>Bacillati</taxon>
        <taxon>Actinomycetota</taxon>
        <taxon>Actinomycetes</taxon>
        <taxon>Micrococcales</taxon>
        <taxon>Promicromonosporaceae</taxon>
        <taxon>Isoptericola</taxon>
    </lineage>
</organism>
<protein>
    <submittedName>
        <fullName evidence="1">DUF4127 family protein</fullName>
    </submittedName>
</protein>
<gene>
    <name evidence="1" type="ORF">GCM10009809_33110</name>
</gene>
<dbReference type="EMBL" id="BAAAPM010000008">
    <property type="protein sequence ID" value="GAA1735339.1"/>
    <property type="molecule type" value="Genomic_DNA"/>
</dbReference>
<accession>A0ABP4VTZ5</accession>
<dbReference type="Pfam" id="PF13552">
    <property type="entry name" value="DUF4127"/>
    <property type="match status" value="1"/>
</dbReference>
<proteinExistence type="predicted"/>
<reference evidence="2" key="1">
    <citation type="journal article" date="2019" name="Int. J. Syst. Evol. Microbiol.">
        <title>The Global Catalogue of Microorganisms (GCM) 10K type strain sequencing project: providing services to taxonomists for standard genome sequencing and annotation.</title>
        <authorList>
            <consortium name="The Broad Institute Genomics Platform"/>
            <consortium name="The Broad Institute Genome Sequencing Center for Infectious Disease"/>
            <person name="Wu L."/>
            <person name="Ma J."/>
        </authorList>
    </citation>
    <scope>NUCLEOTIDE SEQUENCE [LARGE SCALE GENOMIC DNA]</scope>
    <source>
        <strain evidence="2">JCM 15589</strain>
    </source>
</reference>